<feature type="region of interest" description="Disordered" evidence="5">
    <location>
        <begin position="211"/>
        <end position="234"/>
    </location>
</feature>
<dbReference type="GO" id="GO:0000463">
    <property type="term" value="P:maturation of LSU-rRNA from tricistronic rRNA transcript (SSU-rRNA, 5.8S rRNA, LSU-rRNA)"/>
    <property type="evidence" value="ECO:0007669"/>
    <property type="project" value="TreeGrafter"/>
</dbReference>
<keyword evidence="3" id="KW-0862">Zinc</keyword>
<dbReference type="OrthoDB" id="18412at2759"/>
<dbReference type="InterPro" id="IPR051639">
    <property type="entry name" value="BCD1"/>
</dbReference>
<dbReference type="CDD" id="cd23024">
    <property type="entry name" value="zf-HIT_ZNHIT2-3"/>
    <property type="match status" value="1"/>
</dbReference>
<dbReference type="Pfam" id="PF04438">
    <property type="entry name" value="zf-HIT"/>
    <property type="match status" value="1"/>
</dbReference>
<evidence type="ECO:0000259" key="7">
    <source>
        <dbReference type="PROSITE" id="PS51083"/>
    </source>
</evidence>
<evidence type="ECO:0000313" key="9">
    <source>
        <dbReference type="Proteomes" id="UP000269276"/>
    </source>
</evidence>
<dbReference type="GO" id="GO:0005634">
    <property type="term" value="C:nucleus"/>
    <property type="evidence" value="ECO:0007669"/>
    <property type="project" value="TreeGrafter"/>
</dbReference>
<proteinExistence type="predicted"/>
<organism evidence="8 9">
    <name type="scientific">Hortaea werneckii</name>
    <name type="common">Black yeast</name>
    <name type="synonym">Cladosporium werneckii</name>
    <dbReference type="NCBI Taxonomy" id="91943"/>
    <lineage>
        <taxon>Eukaryota</taxon>
        <taxon>Fungi</taxon>
        <taxon>Dikarya</taxon>
        <taxon>Ascomycota</taxon>
        <taxon>Pezizomycotina</taxon>
        <taxon>Dothideomycetes</taxon>
        <taxon>Dothideomycetidae</taxon>
        <taxon>Mycosphaerellales</taxon>
        <taxon>Teratosphaeriaceae</taxon>
        <taxon>Hortaea</taxon>
    </lineage>
</organism>
<feature type="region of interest" description="Disordered" evidence="5">
    <location>
        <begin position="40"/>
        <end position="97"/>
    </location>
</feature>
<feature type="compositionally biased region" description="Gly residues" evidence="5">
    <location>
        <begin position="215"/>
        <end position="230"/>
    </location>
</feature>
<accession>A0A3M7EJM6</accession>
<dbReference type="GO" id="GO:0048254">
    <property type="term" value="P:snoRNA localization"/>
    <property type="evidence" value="ECO:0007669"/>
    <property type="project" value="TreeGrafter"/>
</dbReference>
<gene>
    <name evidence="8" type="ORF">D0863_01753</name>
</gene>
<reference evidence="8 9" key="1">
    <citation type="journal article" date="2018" name="BMC Genomics">
        <title>Genomic evidence for intraspecific hybridization in a clonal and extremely halotolerant yeast.</title>
        <authorList>
            <person name="Gostincar C."/>
            <person name="Stajich J.E."/>
            <person name="Zupancic J."/>
            <person name="Zalar P."/>
            <person name="Gunde-Cimerman N."/>
        </authorList>
    </citation>
    <scope>NUCLEOTIDE SEQUENCE [LARGE SCALE GENOMIC DNA]</scope>
    <source>
        <strain evidence="8 9">EXF-2682</strain>
    </source>
</reference>
<dbReference type="AlphaFoldDB" id="A0A3M7EJM6"/>
<dbReference type="PROSITE" id="PS51083">
    <property type="entry name" value="ZF_HIT"/>
    <property type="match status" value="1"/>
</dbReference>
<keyword evidence="2 4" id="KW-0863">Zinc-finger</keyword>
<dbReference type="Gene3D" id="3.30.60.190">
    <property type="match status" value="1"/>
</dbReference>
<comment type="caution">
    <text evidence="8">The sequence shown here is derived from an EMBL/GenBank/DDBJ whole genome shotgun (WGS) entry which is preliminary data.</text>
</comment>
<dbReference type="InterPro" id="IPR007529">
    <property type="entry name" value="Znf_HIT"/>
</dbReference>
<dbReference type="PROSITE" id="PS00028">
    <property type="entry name" value="ZINC_FINGER_C2H2_1"/>
    <property type="match status" value="1"/>
</dbReference>
<evidence type="ECO:0000313" key="8">
    <source>
        <dbReference type="EMBL" id="RMY76761.1"/>
    </source>
</evidence>
<evidence type="ECO:0000256" key="3">
    <source>
        <dbReference type="ARBA" id="ARBA00022833"/>
    </source>
</evidence>
<protein>
    <recommendedName>
        <fullName evidence="10">HIT-type domain-containing protein</fullName>
    </recommendedName>
</protein>
<evidence type="ECO:0000256" key="1">
    <source>
        <dbReference type="ARBA" id="ARBA00022723"/>
    </source>
</evidence>
<feature type="domain" description="HIT-type" evidence="7">
    <location>
        <begin position="8"/>
        <end position="41"/>
    </location>
</feature>
<dbReference type="Proteomes" id="UP000269276">
    <property type="component" value="Unassembled WGS sequence"/>
</dbReference>
<dbReference type="GO" id="GO:0070761">
    <property type="term" value="C:pre-snoRNP complex"/>
    <property type="evidence" value="ECO:0007669"/>
    <property type="project" value="TreeGrafter"/>
</dbReference>
<dbReference type="PANTHER" id="PTHR13483:SF11">
    <property type="entry name" value="ZINC FINGER HIT DOMAIN-CONTAINING PROTEIN 3"/>
    <property type="match status" value="1"/>
</dbReference>
<keyword evidence="1" id="KW-0479">Metal-binding</keyword>
<feature type="compositionally biased region" description="Low complexity" evidence="5">
    <location>
        <begin position="40"/>
        <end position="65"/>
    </location>
</feature>
<dbReference type="SUPFAM" id="SSF144232">
    <property type="entry name" value="HIT/MYND zinc finger-like"/>
    <property type="match status" value="1"/>
</dbReference>
<feature type="compositionally biased region" description="Basic residues" evidence="5">
    <location>
        <begin position="154"/>
        <end position="171"/>
    </location>
</feature>
<evidence type="ECO:0000256" key="4">
    <source>
        <dbReference type="PROSITE-ProRule" id="PRU00453"/>
    </source>
</evidence>
<evidence type="ECO:0000259" key="6">
    <source>
        <dbReference type="PROSITE" id="PS50157"/>
    </source>
</evidence>
<evidence type="ECO:0008006" key="10">
    <source>
        <dbReference type="Google" id="ProtNLM"/>
    </source>
</evidence>
<feature type="region of interest" description="Disordered" evidence="5">
    <location>
        <begin position="141"/>
        <end position="198"/>
    </location>
</feature>
<sequence length="264" mass="28174">MSTSTPLCGICTALESKYKCPVCGLRYCSLACYKQHQPLHTTTTTSPSSEDPPTTTTQQPRQQSPTHPPSQQPQDRPRPGTTHRRRIPPNNIDSTHFATDPDFLALLHRYPRLKIQLSAVYALTLEPGPEDLRTWWREALPGDAVPSTGQGGHSRGRGGGRGGRRGGRGRGRGGSGVGGDARTPAEGGRQHGVWTAEKGEKEALGVMRRMRMGNQNGGGSGGGGGGGGGGDKAEGLKEFVELCMLRFGSGESQREEEEGEGMME</sequence>
<name>A0A3M7EJM6_HORWE</name>
<feature type="domain" description="C2H2-type" evidence="6">
    <location>
        <begin position="18"/>
        <end position="45"/>
    </location>
</feature>
<dbReference type="PANTHER" id="PTHR13483">
    <property type="entry name" value="BOX C_D SNORNA PROTEIN 1-RELATED"/>
    <property type="match status" value="1"/>
</dbReference>
<evidence type="ECO:0000256" key="5">
    <source>
        <dbReference type="SAM" id="MobiDB-lite"/>
    </source>
</evidence>
<dbReference type="GO" id="GO:0000492">
    <property type="term" value="P:box C/D snoRNP assembly"/>
    <property type="evidence" value="ECO:0007669"/>
    <property type="project" value="TreeGrafter"/>
</dbReference>
<dbReference type="PROSITE" id="PS50157">
    <property type="entry name" value="ZINC_FINGER_C2H2_2"/>
    <property type="match status" value="1"/>
</dbReference>
<dbReference type="EMBL" id="QWIP01000034">
    <property type="protein sequence ID" value="RMY76761.1"/>
    <property type="molecule type" value="Genomic_DNA"/>
</dbReference>
<dbReference type="GO" id="GO:0008270">
    <property type="term" value="F:zinc ion binding"/>
    <property type="evidence" value="ECO:0007669"/>
    <property type="project" value="UniProtKB-UniRule"/>
</dbReference>
<dbReference type="InterPro" id="IPR013087">
    <property type="entry name" value="Znf_C2H2_type"/>
</dbReference>
<evidence type="ECO:0000256" key="2">
    <source>
        <dbReference type="ARBA" id="ARBA00022771"/>
    </source>
</evidence>